<accession>A0ABM4QNC4</accession>
<feature type="domain" description="Sushi" evidence="6">
    <location>
        <begin position="415"/>
        <end position="472"/>
    </location>
</feature>
<comment type="caution">
    <text evidence="4">Lacks conserved residue(s) required for the propagation of feature annotation.</text>
</comment>
<dbReference type="InterPro" id="IPR035976">
    <property type="entry name" value="Sushi/SCR/CCP_sf"/>
</dbReference>
<dbReference type="Pfam" id="PF00084">
    <property type="entry name" value="Sushi"/>
    <property type="match status" value="7"/>
</dbReference>
<name>A0ABM4QNC4_BOSIN</name>
<keyword evidence="5" id="KW-0472">Membrane</keyword>
<dbReference type="Proteomes" id="UP001652663">
    <property type="component" value="Chromosome 16"/>
</dbReference>
<sequence length="597" mass="66986">MLITVNEAAPGGAASLQGQFQLHAAGVTGMLLLTHVLLILWISSVGGQGRHCDFPKINHGILYNEKKYKASFPVSLGKIFYYSCEYNYMPPSKHFWTPITCTEGGWSPTPKCLRVCFFPFVENGQSASSGQIYLEGATVQITCNKGYSLPDNQGSITCAEGGWSSPPECISTKKCLKTDIVVANGFLSESEYAYSVNKETQYKCKPGYTTADGKTSGTVQCLQGGWSSQPTCIKSCERPVLVNARVKMDFTWFQLNDMLNYECDPGYKNQDGHTTGSIVCGEDGWSHLPICRETECQLPFLEANVDAYPKQEKYKVGDVLKFSCRQRLKRVGPDSVQCYQFGWSPNFPTCKATNQLKRCEKPRFYTRSQLSSHMYEFNHNARVSYKCAGKSTYIQTVCIDGKWDPEPDCLGKKKPLCPPPPQIPNAQNMLTTVNYQEGEKVAVLCKENHAFLEAKELVCRSGRWQSLPHCVESGQYCGPPPPIGNGDITSFPLSAYPPGSNVQYRCQSFYELRGNLTVTCRNGRWSEPPACIDACIISEDRMNKKNIQLKWRNPPKRYAKTGDFIEFECKHSHKERTPIQSFRVLCQEGKFEYPACE</sequence>
<dbReference type="RefSeq" id="XP_070624801.1">
    <property type="nucleotide sequence ID" value="XM_070768700.1"/>
</dbReference>
<dbReference type="PROSITE" id="PS50923">
    <property type="entry name" value="SUSHI"/>
    <property type="match status" value="5"/>
</dbReference>
<reference evidence="8" key="1">
    <citation type="submission" date="2025-08" db="UniProtKB">
        <authorList>
            <consortium name="RefSeq"/>
        </authorList>
    </citation>
    <scope>IDENTIFICATION</scope>
    <source>
        <tissue evidence="8">Blood</tissue>
    </source>
</reference>
<feature type="disulfide bond" evidence="4">
    <location>
        <begin position="477"/>
        <end position="520"/>
    </location>
</feature>
<keyword evidence="5" id="KW-1133">Transmembrane helix</keyword>
<feature type="domain" description="Sushi" evidence="6">
    <location>
        <begin position="114"/>
        <end position="171"/>
    </location>
</feature>
<dbReference type="PANTHER" id="PTHR45785:SF9">
    <property type="entry name" value="COMPLEMENT FACTOR H-RELATED PROTEIN 5"/>
    <property type="match status" value="1"/>
</dbReference>
<evidence type="ECO:0000313" key="7">
    <source>
        <dbReference type="Proteomes" id="UP001652663"/>
    </source>
</evidence>
<feature type="transmembrane region" description="Helical" evidence="5">
    <location>
        <begin position="20"/>
        <end position="42"/>
    </location>
</feature>
<evidence type="ECO:0000256" key="3">
    <source>
        <dbReference type="ARBA" id="ARBA00023157"/>
    </source>
</evidence>
<keyword evidence="2" id="KW-0732">Signal</keyword>
<feature type="domain" description="Sushi" evidence="6">
    <location>
        <begin position="294"/>
        <end position="352"/>
    </location>
</feature>
<dbReference type="InterPro" id="IPR051503">
    <property type="entry name" value="ComplSys_Reg/VirEntry_Med"/>
</dbReference>
<protein>
    <submittedName>
        <fullName evidence="8">Complement factor H-related protein 5 isoform X5</fullName>
    </submittedName>
</protein>
<proteinExistence type="predicted"/>
<dbReference type="CDD" id="cd00033">
    <property type="entry name" value="CCP"/>
    <property type="match status" value="5"/>
</dbReference>
<keyword evidence="3 4" id="KW-1015">Disulfide bond</keyword>
<keyword evidence="1 4" id="KW-0768">Sushi</keyword>
<dbReference type="InterPro" id="IPR000436">
    <property type="entry name" value="Sushi_SCR_CCP_dom"/>
</dbReference>
<keyword evidence="7" id="KW-1185">Reference proteome</keyword>
<evidence type="ECO:0000259" key="6">
    <source>
        <dbReference type="PROSITE" id="PS50923"/>
    </source>
</evidence>
<evidence type="ECO:0000313" key="8">
    <source>
        <dbReference type="RefSeq" id="XP_070624801.1"/>
    </source>
</evidence>
<evidence type="ECO:0000256" key="5">
    <source>
        <dbReference type="SAM" id="Phobius"/>
    </source>
</evidence>
<organism evidence="7 8">
    <name type="scientific">Bos indicus</name>
    <name type="common">Zebu</name>
    <dbReference type="NCBI Taxonomy" id="9915"/>
    <lineage>
        <taxon>Eukaryota</taxon>
        <taxon>Metazoa</taxon>
        <taxon>Chordata</taxon>
        <taxon>Craniata</taxon>
        <taxon>Vertebrata</taxon>
        <taxon>Euteleostomi</taxon>
        <taxon>Mammalia</taxon>
        <taxon>Eutheria</taxon>
        <taxon>Laurasiatheria</taxon>
        <taxon>Artiodactyla</taxon>
        <taxon>Ruminantia</taxon>
        <taxon>Pecora</taxon>
        <taxon>Bovidae</taxon>
        <taxon>Bovinae</taxon>
        <taxon>Bos</taxon>
    </lineage>
</organism>
<dbReference type="Gene3D" id="2.10.70.10">
    <property type="entry name" value="Complement Module, domain 1"/>
    <property type="match status" value="9"/>
</dbReference>
<dbReference type="SMART" id="SM00032">
    <property type="entry name" value="CCP"/>
    <property type="match status" value="8"/>
</dbReference>
<dbReference type="PANTHER" id="PTHR45785">
    <property type="entry name" value="COMPLEMENT FACTOR H-RELATED"/>
    <property type="match status" value="1"/>
</dbReference>
<keyword evidence="5" id="KW-0812">Transmembrane</keyword>
<evidence type="ECO:0000256" key="2">
    <source>
        <dbReference type="ARBA" id="ARBA00022729"/>
    </source>
</evidence>
<evidence type="ECO:0000256" key="4">
    <source>
        <dbReference type="PROSITE-ProRule" id="PRU00302"/>
    </source>
</evidence>
<gene>
    <name evidence="8" type="primary">CFHR5</name>
</gene>
<dbReference type="GeneID" id="109570538"/>
<evidence type="ECO:0000256" key="1">
    <source>
        <dbReference type="ARBA" id="ARBA00022659"/>
    </source>
</evidence>
<dbReference type="SUPFAM" id="SSF57535">
    <property type="entry name" value="Complement control module/SCR domain"/>
    <property type="match status" value="8"/>
</dbReference>
<feature type="domain" description="Sushi" evidence="6">
    <location>
        <begin position="173"/>
        <end position="234"/>
    </location>
</feature>
<feature type="domain" description="Sushi" evidence="6">
    <location>
        <begin position="475"/>
        <end position="533"/>
    </location>
</feature>